<dbReference type="AlphaFoldDB" id="A0A7J7WAI0"/>
<feature type="region of interest" description="Disordered" evidence="1">
    <location>
        <begin position="1"/>
        <end position="41"/>
    </location>
</feature>
<sequence>MGPRIGPVGEEPQMPDKDTMAMTGTEDTPGGKASPDSQDLKPSVFHSIKRRKKNYSVAVGDQSPYRSFP</sequence>
<evidence type="ECO:0000313" key="3">
    <source>
        <dbReference type="Proteomes" id="UP000585614"/>
    </source>
</evidence>
<accession>A0A7J7WAI0</accession>
<comment type="caution">
    <text evidence="2">The sequence shown here is derived from an EMBL/GenBank/DDBJ whole genome shotgun (WGS) entry which is preliminary data.</text>
</comment>
<evidence type="ECO:0000313" key="2">
    <source>
        <dbReference type="EMBL" id="KAF6334326.1"/>
    </source>
</evidence>
<organism evidence="2 3">
    <name type="scientific">Rhinolophus ferrumequinum</name>
    <name type="common">Greater horseshoe bat</name>
    <dbReference type="NCBI Taxonomy" id="59479"/>
    <lineage>
        <taxon>Eukaryota</taxon>
        <taxon>Metazoa</taxon>
        <taxon>Chordata</taxon>
        <taxon>Craniata</taxon>
        <taxon>Vertebrata</taxon>
        <taxon>Euteleostomi</taxon>
        <taxon>Mammalia</taxon>
        <taxon>Eutheria</taxon>
        <taxon>Laurasiatheria</taxon>
        <taxon>Chiroptera</taxon>
        <taxon>Yinpterochiroptera</taxon>
        <taxon>Rhinolophoidea</taxon>
        <taxon>Rhinolophidae</taxon>
        <taxon>Rhinolophinae</taxon>
        <taxon>Rhinolophus</taxon>
    </lineage>
</organism>
<name>A0A7J7WAI0_RHIFE</name>
<dbReference type="Proteomes" id="UP000585614">
    <property type="component" value="Unassembled WGS sequence"/>
</dbReference>
<evidence type="ECO:0000256" key="1">
    <source>
        <dbReference type="SAM" id="MobiDB-lite"/>
    </source>
</evidence>
<proteinExistence type="predicted"/>
<gene>
    <name evidence="2" type="ORF">mRhiFer1_015695</name>
</gene>
<dbReference type="EMBL" id="JACAGC010000011">
    <property type="protein sequence ID" value="KAF6334326.1"/>
    <property type="molecule type" value="Genomic_DNA"/>
</dbReference>
<protein>
    <submittedName>
        <fullName evidence="2">Solute carrier organic anion transporter family member 2B1</fullName>
    </submittedName>
</protein>
<reference evidence="2 3" key="1">
    <citation type="journal article" date="2020" name="Nature">
        <title>Six reference-quality genomes reveal evolution of bat adaptations.</title>
        <authorList>
            <person name="Jebb D."/>
            <person name="Huang Z."/>
            <person name="Pippel M."/>
            <person name="Hughes G.M."/>
            <person name="Lavrichenko K."/>
            <person name="Devanna P."/>
            <person name="Winkler S."/>
            <person name="Jermiin L.S."/>
            <person name="Skirmuntt E.C."/>
            <person name="Katzourakis A."/>
            <person name="Burkitt-Gray L."/>
            <person name="Ray D.A."/>
            <person name="Sullivan K.A.M."/>
            <person name="Roscito J.G."/>
            <person name="Kirilenko B.M."/>
            <person name="Davalos L.M."/>
            <person name="Corthals A.P."/>
            <person name="Power M.L."/>
            <person name="Jones G."/>
            <person name="Ransome R.D."/>
            <person name="Dechmann D.K.N."/>
            <person name="Locatelli A.G."/>
            <person name="Puechmaille S.J."/>
            <person name="Fedrigo O."/>
            <person name="Jarvis E.D."/>
            <person name="Hiller M."/>
            <person name="Vernes S.C."/>
            <person name="Myers E.W."/>
            <person name="Teeling E.C."/>
        </authorList>
    </citation>
    <scope>NUCLEOTIDE SEQUENCE [LARGE SCALE GENOMIC DNA]</scope>
    <source>
        <strain evidence="2">MRhiFer1</strain>
        <tissue evidence="2">Lung</tissue>
    </source>
</reference>